<accession>A0ACB9F613</accession>
<protein>
    <submittedName>
        <fullName evidence="1">Uncharacterized protein</fullName>
    </submittedName>
</protein>
<gene>
    <name evidence="1" type="ORF">L2E82_16611</name>
</gene>
<sequence length="289" mass="33103">MQQIQEVQVVRSLTWVAFVAVCDNYDLKVDNFASLVDGKAMWCLLDYYFRKEHYSATSNKVLQVSQQLIKFVVIKGACSDRGVIILLVFHKMLLSRRIFRGRYWNAGRSCLCYLTSTPSIPVVATELKPSTITQFSTAAATSAKSKFDCSYKVAIALEQPALSDEYFVKQKLYPNVDFYSGLIYRYGNGIPNRVFSVLFAIPRMAGYLSHWRESLNDPDTKIMRPAQYGCVLRLKCTAIRVCVLSENESLSFFRFLYSFLIFASFVVTLLPVHTYWSTLCNLQDFETQL</sequence>
<organism evidence="1 2">
    <name type="scientific">Cichorium intybus</name>
    <name type="common">Chicory</name>
    <dbReference type="NCBI Taxonomy" id="13427"/>
    <lineage>
        <taxon>Eukaryota</taxon>
        <taxon>Viridiplantae</taxon>
        <taxon>Streptophyta</taxon>
        <taxon>Embryophyta</taxon>
        <taxon>Tracheophyta</taxon>
        <taxon>Spermatophyta</taxon>
        <taxon>Magnoliopsida</taxon>
        <taxon>eudicotyledons</taxon>
        <taxon>Gunneridae</taxon>
        <taxon>Pentapetalae</taxon>
        <taxon>asterids</taxon>
        <taxon>campanulids</taxon>
        <taxon>Asterales</taxon>
        <taxon>Asteraceae</taxon>
        <taxon>Cichorioideae</taxon>
        <taxon>Cichorieae</taxon>
        <taxon>Cichoriinae</taxon>
        <taxon>Cichorium</taxon>
    </lineage>
</organism>
<dbReference type="EMBL" id="CM042011">
    <property type="protein sequence ID" value="KAI3766547.1"/>
    <property type="molecule type" value="Genomic_DNA"/>
</dbReference>
<comment type="caution">
    <text evidence="1">The sequence shown here is derived from an EMBL/GenBank/DDBJ whole genome shotgun (WGS) entry which is preliminary data.</text>
</comment>
<evidence type="ECO:0000313" key="1">
    <source>
        <dbReference type="EMBL" id="KAI3766547.1"/>
    </source>
</evidence>
<name>A0ACB9F613_CICIN</name>
<reference evidence="1 2" key="2">
    <citation type="journal article" date="2022" name="Mol. Ecol. Resour.">
        <title>The genomes of chicory, endive, great burdock and yacon provide insights into Asteraceae paleo-polyploidization history and plant inulin production.</title>
        <authorList>
            <person name="Fan W."/>
            <person name="Wang S."/>
            <person name="Wang H."/>
            <person name="Wang A."/>
            <person name="Jiang F."/>
            <person name="Liu H."/>
            <person name="Zhao H."/>
            <person name="Xu D."/>
            <person name="Zhang Y."/>
        </authorList>
    </citation>
    <scope>NUCLEOTIDE SEQUENCE [LARGE SCALE GENOMIC DNA]</scope>
    <source>
        <strain evidence="2">cv. Punajuju</strain>
        <tissue evidence="1">Leaves</tissue>
    </source>
</reference>
<dbReference type="Proteomes" id="UP001055811">
    <property type="component" value="Linkage Group LG03"/>
</dbReference>
<reference evidence="2" key="1">
    <citation type="journal article" date="2022" name="Mol. Ecol. Resour.">
        <title>The genomes of chicory, endive, great burdock and yacon provide insights into Asteraceae palaeo-polyploidization history and plant inulin production.</title>
        <authorList>
            <person name="Fan W."/>
            <person name="Wang S."/>
            <person name="Wang H."/>
            <person name="Wang A."/>
            <person name="Jiang F."/>
            <person name="Liu H."/>
            <person name="Zhao H."/>
            <person name="Xu D."/>
            <person name="Zhang Y."/>
        </authorList>
    </citation>
    <scope>NUCLEOTIDE SEQUENCE [LARGE SCALE GENOMIC DNA]</scope>
    <source>
        <strain evidence="2">cv. Punajuju</strain>
    </source>
</reference>
<keyword evidence="2" id="KW-1185">Reference proteome</keyword>
<evidence type="ECO:0000313" key="2">
    <source>
        <dbReference type="Proteomes" id="UP001055811"/>
    </source>
</evidence>
<proteinExistence type="predicted"/>